<keyword evidence="7" id="KW-1185">Reference proteome</keyword>
<dbReference type="Proteomes" id="UP000637695">
    <property type="component" value="Unassembled WGS sequence"/>
</dbReference>
<gene>
    <name evidence="6" type="ORF">GCM10010885_01770</name>
</gene>
<dbReference type="Pfam" id="PF03100">
    <property type="entry name" value="CcmE"/>
    <property type="match status" value="1"/>
</dbReference>
<evidence type="ECO:0000313" key="7">
    <source>
        <dbReference type="Proteomes" id="UP000637695"/>
    </source>
</evidence>
<evidence type="ECO:0000256" key="2">
    <source>
        <dbReference type="ARBA" id="ARBA00022617"/>
    </source>
</evidence>
<evidence type="ECO:0000256" key="3">
    <source>
        <dbReference type="ARBA" id="ARBA00022748"/>
    </source>
</evidence>
<keyword evidence="5" id="KW-1133">Transmembrane helix</keyword>
<feature type="transmembrane region" description="Helical" evidence="5">
    <location>
        <begin position="15"/>
        <end position="34"/>
    </location>
</feature>
<keyword evidence="3" id="KW-0201">Cytochrome c-type biogenesis</keyword>
<proteinExistence type="predicted"/>
<dbReference type="InterPro" id="IPR036127">
    <property type="entry name" value="CcmE-like_sf"/>
</dbReference>
<dbReference type="InterPro" id="IPR004329">
    <property type="entry name" value="CcmE"/>
</dbReference>
<dbReference type="Gene3D" id="2.40.50.140">
    <property type="entry name" value="Nucleic acid-binding proteins"/>
    <property type="match status" value="1"/>
</dbReference>
<dbReference type="GO" id="GO:0005886">
    <property type="term" value="C:plasma membrane"/>
    <property type="evidence" value="ECO:0007669"/>
    <property type="project" value="InterPro"/>
</dbReference>
<dbReference type="GO" id="GO:0017004">
    <property type="term" value="P:cytochrome complex assembly"/>
    <property type="evidence" value="ECO:0007669"/>
    <property type="project" value="UniProtKB-KW"/>
</dbReference>
<evidence type="ECO:0008006" key="8">
    <source>
        <dbReference type="Google" id="ProtNLM"/>
    </source>
</evidence>
<evidence type="ECO:0000313" key="6">
    <source>
        <dbReference type="EMBL" id="GGI95760.1"/>
    </source>
</evidence>
<reference evidence="6" key="1">
    <citation type="journal article" date="2014" name="Int. J. Syst. Evol. Microbiol.">
        <title>Complete genome sequence of Corynebacterium casei LMG S-19264T (=DSM 44701T), isolated from a smear-ripened cheese.</title>
        <authorList>
            <consortium name="US DOE Joint Genome Institute (JGI-PGF)"/>
            <person name="Walter F."/>
            <person name="Albersmeier A."/>
            <person name="Kalinowski J."/>
            <person name="Ruckert C."/>
        </authorList>
    </citation>
    <scope>NUCLEOTIDE SEQUENCE</scope>
    <source>
        <strain evidence="6">JCM 18487</strain>
    </source>
</reference>
<name>A0A917K0E4_9BACL</name>
<evidence type="ECO:0000256" key="5">
    <source>
        <dbReference type="SAM" id="Phobius"/>
    </source>
</evidence>
<comment type="subcellular location">
    <subcellularLocation>
        <location evidence="1">Membrane</location>
    </subcellularLocation>
</comment>
<organism evidence="6 7">
    <name type="scientific">Alicyclobacillus cellulosilyticus</name>
    <dbReference type="NCBI Taxonomy" id="1003997"/>
    <lineage>
        <taxon>Bacteria</taxon>
        <taxon>Bacillati</taxon>
        <taxon>Bacillota</taxon>
        <taxon>Bacilli</taxon>
        <taxon>Bacillales</taxon>
        <taxon>Alicyclobacillaceae</taxon>
        <taxon>Alicyclobacillus</taxon>
    </lineage>
</organism>
<accession>A0A917K0E4</accession>
<dbReference type="EMBL" id="BMOY01000002">
    <property type="protein sequence ID" value="GGI95760.1"/>
    <property type="molecule type" value="Genomic_DNA"/>
</dbReference>
<keyword evidence="2" id="KW-0479">Metal-binding</keyword>
<evidence type="ECO:0000256" key="4">
    <source>
        <dbReference type="ARBA" id="ARBA00023136"/>
    </source>
</evidence>
<protein>
    <recommendedName>
        <fullName evidence="8">Cytochrome c-type biogenesis protein CcmE</fullName>
    </recommendedName>
</protein>
<dbReference type="GO" id="GO:0020037">
    <property type="term" value="F:heme binding"/>
    <property type="evidence" value="ECO:0007669"/>
    <property type="project" value="InterPro"/>
</dbReference>
<keyword evidence="4 5" id="KW-0472">Membrane</keyword>
<dbReference type="RefSeq" id="WP_188880597.1">
    <property type="nucleotide sequence ID" value="NZ_BMOY01000002.1"/>
</dbReference>
<sequence>MVAGLSGLGSPRVRLWIAFGAVVLVLCWLIRTAVIHASSYYLTVDELAKKGQAAVGKPWTVSGTVVGRSVRWSPARETLVFDMQDESGHAKLHVVFRGPKPDDFDRGWPLVVTGTLRADGTFNAQQLLVKCPSKYEAKSGTYTAVN</sequence>
<dbReference type="SUPFAM" id="SSF82093">
    <property type="entry name" value="Heme chaperone CcmE"/>
    <property type="match status" value="1"/>
</dbReference>
<dbReference type="GO" id="GO:0017003">
    <property type="term" value="P:protein-heme linkage"/>
    <property type="evidence" value="ECO:0007669"/>
    <property type="project" value="InterPro"/>
</dbReference>
<keyword evidence="2" id="KW-0349">Heme</keyword>
<reference evidence="6" key="2">
    <citation type="submission" date="2020-09" db="EMBL/GenBank/DDBJ databases">
        <authorList>
            <person name="Sun Q."/>
            <person name="Ohkuma M."/>
        </authorList>
    </citation>
    <scope>NUCLEOTIDE SEQUENCE</scope>
    <source>
        <strain evidence="6">JCM 18487</strain>
    </source>
</reference>
<dbReference type="InterPro" id="IPR012340">
    <property type="entry name" value="NA-bd_OB-fold"/>
</dbReference>
<keyword evidence="5" id="KW-0812">Transmembrane</keyword>
<comment type="caution">
    <text evidence="6">The sequence shown here is derived from an EMBL/GenBank/DDBJ whole genome shotgun (WGS) entry which is preliminary data.</text>
</comment>
<dbReference type="AlphaFoldDB" id="A0A917K0E4"/>
<evidence type="ECO:0000256" key="1">
    <source>
        <dbReference type="ARBA" id="ARBA00004370"/>
    </source>
</evidence>
<keyword evidence="2" id="KW-0408">Iron</keyword>